<gene>
    <name evidence="1" type="ORF">FHP25_24820</name>
</gene>
<accession>A0A5C8PH52</accession>
<dbReference type="RefSeq" id="WP_147849680.1">
    <property type="nucleotide sequence ID" value="NZ_VDUZ01000032.1"/>
</dbReference>
<sequence>MATFDPAWRSRHNPAPLDGWRFTYRCASGCPDAIGDMSAACSPEDHPKECPDCGGPVELYRPDGDV</sequence>
<evidence type="ECO:0000313" key="2">
    <source>
        <dbReference type="Proteomes" id="UP000321638"/>
    </source>
</evidence>
<dbReference type="EMBL" id="VDUZ01000032">
    <property type="protein sequence ID" value="TXL72521.1"/>
    <property type="molecule type" value="Genomic_DNA"/>
</dbReference>
<name>A0A5C8PH52_9HYPH</name>
<evidence type="ECO:0000313" key="1">
    <source>
        <dbReference type="EMBL" id="TXL72521.1"/>
    </source>
</evidence>
<proteinExistence type="predicted"/>
<dbReference type="Proteomes" id="UP000321638">
    <property type="component" value="Unassembled WGS sequence"/>
</dbReference>
<comment type="caution">
    <text evidence="1">The sequence shown here is derived from an EMBL/GenBank/DDBJ whole genome shotgun (WGS) entry which is preliminary data.</text>
</comment>
<protein>
    <submittedName>
        <fullName evidence="1">Uncharacterized protein</fullName>
    </submittedName>
</protein>
<organism evidence="1 2">
    <name type="scientific">Vineibacter terrae</name>
    <dbReference type="NCBI Taxonomy" id="2586908"/>
    <lineage>
        <taxon>Bacteria</taxon>
        <taxon>Pseudomonadati</taxon>
        <taxon>Pseudomonadota</taxon>
        <taxon>Alphaproteobacteria</taxon>
        <taxon>Hyphomicrobiales</taxon>
        <taxon>Vineibacter</taxon>
    </lineage>
</organism>
<keyword evidence="2" id="KW-1185">Reference proteome</keyword>
<dbReference type="AlphaFoldDB" id="A0A5C8PH52"/>
<reference evidence="1 2" key="1">
    <citation type="submission" date="2019-06" db="EMBL/GenBank/DDBJ databases">
        <title>New taxonomy in bacterial strain CC-CFT640, isolated from vineyard.</title>
        <authorList>
            <person name="Lin S.-Y."/>
            <person name="Tsai C.-F."/>
            <person name="Young C.-C."/>
        </authorList>
    </citation>
    <scope>NUCLEOTIDE SEQUENCE [LARGE SCALE GENOMIC DNA]</scope>
    <source>
        <strain evidence="1 2">CC-CFT640</strain>
    </source>
</reference>